<sequence length="330" mass="35927">MALDRRHAPTGKASDRNQKTREKRVREQAVNWLVLLNGDPSNEKLQLAFERWRAEDPVHAEIFARAQRAVGDATLLIRREPEFAERAVQAPANRRKTFASLAAVLIVGTGAFLALDGAMWMRADVIAGKGERPTLRLDDGSTLQLNAQSAIAYDFTPGERRIVLLRGEVFVQVATDRGRPFVVEAGAGTTTALGTAFDVNLTDDGASVTVLEHAVSVATDRVTSPSRVEVNEQVSYNHEGRLGDIKPVDPLLAAAWRDGRLVFDGRTIASVVKEIGRYIPGKILIADAAVGARRVSGSFDLSDPVRALQGLAEAFDIKVTRIGPYVTILR</sequence>
<comment type="caution">
    <text evidence="1">The sequence shown here is derived from an EMBL/GenBank/DDBJ whole genome shotgun (WGS) entry which is preliminary data.</text>
</comment>
<organism evidence="1 2">
    <name type="scientific">Ensifer adhaerens</name>
    <name type="common">Sinorhizobium morelense</name>
    <dbReference type="NCBI Taxonomy" id="106592"/>
    <lineage>
        <taxon>Bacteria</taxon>
        <taxon>Pseudomonadati</taxon>
        <taxon>Pseudomonadota</taxon>
        <taxon>Alphaproteobacteria</taxon>
        <taxon>Hyphomicrobiales</taxon>
        <taxon>Rhizobiaceae</taxon>
        <taxon>Sinorhizobium/Ensifer group</taxon>
        <taxon>Ensifer</taxon>
    </lineage>
</organism>
<dbReference type="Proteomes" id="UP000823773">
    <property type="component" value="Unassembled WGS sequence"/>
</dbReference>
<keyword evidence="2" id="KW-1185">Reference proteome</keyword>
<evidence type="ECO:0000313" key="2">
    <source>
        <dbReference type="Proteomes" id="UP000823773"/>
    </source>
</evidence>
<keyword evidence="1" id="KW-0812">Transmembrane</keyword>
<reference evidence="1" key="1">
    <citation type="submission" date="2021-03" db="EMBL/GenBank/DDBJ databases">
        <title>Genomic Encyclopedia of Type Strains, Phase IV (KMG-IV): sequencing the most valuable type-strain genomes for metagenomic binning, comparative biology and taxonomic classification.</title>
        <authorList>
            <person name="Goeker M."/>
        </authorList>
    </citation>
    <scope>NUCLEOTIDE SEQUENCE</scope>
    <source>
        <strain evidence="1">DSM 18131</strain>
    </source>
</reference>
<gene>
    <name evidence="1" type="ORF">J2Z19_001245</name>
</gene>
<proteinExistence type="predicted"/>
<name>A0ACC5SRW2_ENSAD</name>
<dbReference type="EMBL" id="JAGGJR010000002">
    <property type="protein sequence ID" value="MBP1871533.1"/>
    <property type="molecule type" value="Genomic_DNA"/>
</dbReference>
<accession>A0ACC5SRW2</accession>
<protein>
    <submittedName>
        <fullName evidence="1">Transmembrane sensor</fullName>
    </submittedName>
</protein>
<evidence type="ECO:0000313" key="1">
    <source>
        <dbReference type="EMBL" id="MBP1871533.1"/>
    </source>
</evidence>
<keyword evidence="1" id="KW-0472">Membrane</keyword>